<dbReference type="STRING" id="391625.PPSIR1_31208"/>
<dbReference type="PANTHER" id="PTHR46086">
    <property type="entry name" value="ALPHA/BETA-HYDROLASES SUPERFAMILY PROTEIN"/>
    <property type="match status" value="1"/>
</dbReference>
<dbReference type="Pfam" id="PF01764">
    <property type="entry name" value="Lipase_3"/>
    <property type="match status" value="1"/>
</dbReference>
<dbReference type="GO" id="GO:0006629">
    <property type="term" value="P:lipid metabolic process"/>
    <property type="evidence" value="ECO:0007669"/>
    <property type="project" value="InterPro"/>
</dbReference>
<gene>
    <name evidence="2" type="ORF">PPSIR1_31208</name>
</gene>
<evidence type="ECO:0000259" key="1">
    <source>
        <dbReference type="Pfam" id="PF01764"/>
    </source>
</evidence>
<dbReference type="OrthoDB" id="5522031at2"/>
<comment type="caution">
    <text evidence="2">The sequence shown here is derived from an EMBL/GenBank/DDBJ whole genome shotgun (WGS) entry which is preliminary data.</text>
</comment>
<sequence>MAVDIDSLDPDPGALPSVETLYALGECAAAAYGVFGGFPVRVRAAEYESFRDDDSGEFAYGASTTSNVLVAFRGTEFDDGGDLATDLDTKLEAFCGGQAHRGIARSFRHIWTELGLEAWLRGQLADGSRRLWIVGHSLGGGLANLMLCELALSSSAPSAERLALAVTLGQPRVMDGALRDRLHAAIDPARFQRCDLHRDPIPCLPRRTRGFEHGGSCRFWHPYTLNWRTPKEAERALSVDDRLAEHNLGNYLKHLERWVEIASKG</sequence>
<dbReference type="SUPFAM" id="SSF53474">
    <property type="entry name" value="alpha/beta-Hydrolases"/>
    <property type="match status" value="1"/>
</dbReference>
<name>A6GHP3_9BACT</name>
<dbReference type="RefSeq" id="WP_006976230.1">
    <property type="nucleotide sequence ID" value="NZ_ABCS01000122.1"/>
</dbReference>
<dbReference type="eggNOG" id="COG3675">
    <property type="taxonomic scope" value="Bacteria"/>
</dbReference>
<protein>
    <submittedName>
        <fullName evidence="2">Lipase, class 3</fullName>
    </submittedName>
</protein>
<organism evidence="2 3">
    <name type="scientific">Plesiocystis pacifica SIR-1</name>
    <dbReference type="NCBI Taxonomy" id="391625"/>
    <lineage>
        <taxon>Bacteria</taxon>
        <taxon>Pseudomonadati</taxon>
        <taxon>Myxococcota</taxon>
        <taxon>Polyangia</taxon>
        <taxon>Nannocystales</taxon>
        <taxon>Nannocystaceae</taxon>
        <taxon>Plesiocystis</taxon>
    </lineage>
</organism>
<dbReference type="AlphaFoldDB" id="A6GHP3"/>
<feature type="domain" description="Fungal lipase-type" evidence="1">
    <location>
        <begin position="70"/>
        <end position="206"/>
    </location>
</feature>
<dbReference type="CDD" id="cd00519">
    <property type="entry name" value="Lipase_3"/>
    <property type="match status" value="1"/>
</dbReference>
<dbReference type="InterPro" id="IPR044819">
    <property type="entry name" value="OBL-like"/>
</dbReference>
<dbReference type="Proteomes" id="UP000005801">
    <property type="component" value="Unassembled WGS sequence"/>
</dbReference>
<dbReference type="GO" id="GO:0004806">
    <property type="term" value="F:triacylglycerol lipase activity"/>
    <property type="evidence" value="ECO:0007669"/>
    <property type="project" value="InterPro"/>
</dbReference>
<dbReference type="PANTHER" id="PTHR46086:SF17">
    <property type="entry name" value="ALPHA_BETA-HYDROLASES SUPERFAMILY PROTEIN"/>
    <property type="match status" value="1"/>
</dbReference>
<evidence type="ECO:0000313" key="2">
    <source>
        <dbReference type="EMBL" id="EDM74623.1"/>
    </source>
</evidence>
<accession>A6GHP3</accession>
<keyword evidence="3" id="KW-1185">Reference proteome</keyword>
<dbReference type="InterPro" id="IPR002921">
    <property type="entry name" value="Fungal_lipase-type"/>
</dbReference>
<dbReference type="Gene3D" id="3.40.50.1820">
    <property type="entry name" value="alpha/beta hydrolase"/>
    <property type="match status" value="1"/>
</dbReference>
<dbReference type="EMBL" id="ABCS01000122">
    <property type="protein sequence ID" value="EDM74623.1"/>
    <property type="molecule type" value="Genomic_DNA"/>
</dbReference>
<evidence type="ECO:0000313" key="3">
    <source>
        <dbReference type="Proteomes" id="UP000005801"/>
    </source>
</evidence>
<proteinExistence type="predicted"/>
<dbReference type="InterPro" id="IPR029058">
    <property type="entry name" value="AB_hydrolase_fold"/>
</dbReference>
<reference evidence="2 3" key="1">
    <citation type="submission" date="2007-06" db="EMBL/GenBank/DDBJ databases">
        <authorList>
            <person name="Shimkets L."/>
            <person name="Ferriera S."/>
            <person name="Johnson J."/>
            <person name="Kravitz S."/>
            <person name="Beeson K."/>
            <person name="Sutton G."/>
            <person name="Rogers Y.-H."/>
            <person name="Friedman R."/>
            <person name="Frazier M."/>
            <person name="Venter J.C."/>
        </authorList>
    </citation>
    <scope>NUCLEOTIDE SEQUENCE [LARGE SCALE GENOMIC DNA]</scope>
    <source>
        <strain evidence="2 3">SIR-1</strain>
    </source>
</reference>